<dbReference type="Proteomes" id="UP000075324">
    <property type="component" value="Unassembled WGS sequence"/>
</dbReference>
<protein>
    <submittedName>
        <fullName evidence="1">Uncharacterized protein</fullName>
    </submittedName>
</protein>
<gene>
    <name evidence="1" type="ORF">B4110_0462</name>
</gene>
<sequence length="51" mass="5655">MINADAAKQKALSTATMELNKNRVKESAIWGKCIDQTTRLMMHMIAAAESM</sequence>
<name>A0A150MSL5_9BACL</name>
<comment type="caution">
    <text evidence="1">The sequence shown here is derived from an EMBL/GenBank/DDBJ whole genome shotgun (WGS) entry which is preliminary data.</text>
</comment>
<dbReference type="AlphaFoldDB" id="A0A150MSL5"/>
<dbReference type="EMBL" id="LQYW01000103">
    <property type="protein sequence ID" value="KYD27444.1"/>
    <property type="molecule type" value="Genomic_DNA"/>
</dbReference>
<organism evidence="1 2">
    <name type="scientific">Parageobacillus toebii</name>
    <dbReference type="NCBI Taxonomy" id="153151"/>
    <lineage>
        <taxon>Bacteria</taxon>
        <taxon>Bacillati</taxon>
        <taxon>Bacillota</taxon>
        <taxon>Bacilli</taxon>
        <taxon>Bacillales</taxon>
        <taxon>Anoxybacillaceae</taxon>
        <taxon>Parageobacillus</taxon>
    </lineage>
</organism>
<evidence type="ECO:0000313" key="2">
    <source>
        <dbReference type="Proteomes" id="UP000075324"/>
    </source>
</evidence>
<proteinExistence type="predicted"/>
<accession>A0A150MSL5</accession>
<evidence type="ECO:0000313" key="1">
    <source>
        <dbReference type="EMBL" id="KYD27444.1"/>
    </source>
</evidence>
<reference evidence="1 2" key="1">
    <citation type="submission" date="2016-01" db="EMBL/GenBank/DDBJ databases">
        <title>Draft Genome Sequences of Seven Thermophilic Sporeformers Isolated from Foods.</title>
        <authorList>
            <person name="Berendsen E.M."/>
            <person name="Wells-Bennik M.H."/>
            <person name="Krawcyk A.O."/>
            <person name="De Jong A."/>
            <person name="Holsappel S."/>
            <person name="Eijlander R.T."/>
            <person name="Kuipers O.P."/>
        </authorList>
    </citation>
    <scope>NUCLEOTIDE SEQUENCE [LARGE SCALE GENOMIC DNA]</scope>
    <source>
        <strain evidence="1 2">B4110</strain>
    </source>
</reference>